<evidence type="ECO:0000313" key="5">
    <source>
        <dbReference type="Proteomes" id="UP001162802"/>
    </source>
</evidence>
<dbReference type="RefSeq" id="WP_243796225.1">
    <property type="nucleotide sequence ID" value="NZ_JALHAT010000001.1"/>
</dbReference>
<dbReference type="EMBL" id="JALHAT010000001">
    <property type="protein sequence ID" value="MCJ1959109.1"/>
    <property type="molecule type" value="Genomic_DNA"/>
</dbReference>
<keyword evidence="5" id="KW-1185">Reference proteome</keyword>
<keyword evidence="2" id="KW-1133">Transmembrane helix</keyword>
<evidence type="ECO:0000256" key="1">
    <source>
        <dbReference type="SAM" id="MobiDB-lite"/>
    </source>
</evidence>
<keyword evidence="2" id="KW-0472">Membrane</keyword>
<dbReference type="InterPro" id="IPR016032">
    <property type="entry name" value="Sig_transdc_resp-reg_C-effctor"/>
</dbReference>
<dbReference type="InterPro" id="IPR013249">
    <property type="entry name" value="RNA_pol_sigma70_r4_t2"/>
</dbReference>
<comment type="caution">
    <text evidence="4">The sequence shown here is derived from an EMBL/GenBank/DDBJ whole genome shotgun (WGS) entry which is preliminary data.</text>
</comment>
<accession>A0ABT0A7E6</accession>
<sequence length="236" mass="25016">MGEIVSACESALQLNDVFENLTDKQHEVLALVGDNFTSKEIAYELGISVSAVNQRIETVRARAGSLSRLELARAYREFLQEQDDEQTQRREEAEEGSSTAPVTREQDPAPPGADADELTGEPDGACVDDAACHDCERWPGRDLAAGQLQIVRVQPPSAQAERAAVGLGGQRTVRGGAGALAGTLRGRKRTPGPVPALLDGHNARLGRMAAIVVIAFGLLLVSATGLGVLHSLAELF</sequence>
<dbReference type="InterPro" id="IPR000792">
    <property type="entry name" value="Tscrpt_reg_LuxR_C"/>
</dbReference>
<keyword evidence="2" id="KW-0812">Transmembrane</keyword>
<name>A0ABT0A7E6_9SPHN</name>
<feature type="domain" description="HTH luxR-type" evidence="3">
    <location>
        <begin position="18"/>
        <end position="75"/>
    </location>
</feature>
<dbReference type="Proteomes" id="UP001162802">
    <property type="component" value="Unassembled WGS sequence"/>
</dbReference>
<protein>
    <submittedName>
        <fullName evidence="4">Helix-turn-helix transcriptional regulator</fullName>
    </submittedName>
</protein>
<reference evidence="4" key="1">
    <citation type="submission" date="2022-03" db="EMBL/GenBank/DDBJ databases">
        <title>Identification of a novel bacterium isolated from mangrove sediments.</title>
        <authorList>
            <person name="Pan X."/>
        </authorList>
    </citation>
    <scope>NUCLEOTIDE SEQUENCE</scope>
    <source>
        <strain evidence="4">B2637</strain>
    </source>
</reference>
<feature type="transmembrane region" description="Helical" evidence="2">
    <location>
        <begin position="208"/>
        <end position="233"/>
    </location>
</feature>
<dbReference type="SMART" id="SM00421">
    <property type="entry name" value="HTH_LUXR"/>
    <property type="match status" value="1"/>
</dbReference>
<dbReference type="Gene3D" id="1.10.10.10">
    <property type="entry name" value="Winged helix-like DNA-binding domain superfamily/Winged helix DNA-binding domain"/>
    <property type="match status" value="1"/>
</dbReference>
<dbReference type="SUPFAM" id="SSF46894">
    <property type="entry name" value="C-terminal effector domain of the bipartite response regulators"/>
    <property type="match status" value="1"/>
</dbReference>
<dbReference type="Pfam" id="PF08281">
    <property type="entry name" value="Sigma70_r4_2"/>
    <property type="match status" value="1"/>
</dbReference>
<proteinExistence type="predicted"/>
<gene>
    <name evidence="4" type="ORF">MTR65_00240</name>
</gene>
<feature type="region of interest" description="Disordered" evidence="1">
    <location>
        <begin position="80"/>
        <end position="125"/>
    </location>
</feature>
<evidence type="ECO:0000259" key="3">
    <source>
        <dbReference type="SMART" id="SM00421"/>
    </source>
</evidence>
<evidence type="ECO:0000313" key="4">
    <source>
        <dbReference type="EMBL" id="MCJ1959109.1"/>
    </source>
</evidence>
<organism evidence="4 5">
    <name type="scientific">Novosphingobium mangrovi</name>
    <name type="common">ex Hu et al. 2023</name>
    <dbReference type="NCBI Taxonomy" id="2930094"/>
    <lineage>
        <taxon>Bacteria</taxon>
        <taxon>Pseudomonadati</taxon>
        <taxon>Pseudomonadota</taxon>
        <taxon>Alphaproteobacteria</taxon>
        <taxon>Sphingomonadales</taxon>
        <taxon>Sphingomonadaceae</taxon>
        <taxon>Novosphingobium</taxon>
    </lineage>
</organism>
<evidence type="ECO:0000256" key="2">
    <source>
        <dbReference type="SAM" id="Phobius"/>
    </source>
</evidence>
<dbReference type="InterPro" id="IPR036388">
    <property type="entry name" value="WH-like_DNA-bd_sf"/>
</dbReference>